<dbReference type="InterPro" id="IPR050422">
    <property type="entry name" value="X-Pro_aminopeptidase_P"/>
</dbReference>
<keyword evidence="3" id="KW-0378">Hydrolase</keyword>
<dbReference type="InterPro" id="IPR000994">
    <property type="entry name" value="Pept_M24"/>
</dbReference>
<feature type="domain" description="Peptidase M24" evidence="5">
    <location>
        <begin position="322"/>
        <end position="531"/>
    </location>
</feature>
<dbReference type="GO" id="GO:0005737">
    <property type="term" value="C:cytoplasm"/>
    <property type="evidence" value="ECO:0007669"/>
    <property type="project" value="UniProtKB-ARBA"/>
</dbReference>
<dbReference type="PANTHER" id="PTHR43763">
    <property type="entry name" value="XAA-PRO AMINOPEPTIDASE 1"/>
    <property type="match status" value="1"/>
</dbReference>
<dbReference type="EMBL" id="QPQM01000025">
    <property type="protein sequence ID" value="NIY57315.1"/>
    <property type="molecule type" value="Genomic_DNA"/>
</dbReference>
<reference evidence="9" key="3">
    <citation type="journal article" date="2020" name="Int. J. Syst. Evol. Microbiol.">
        <title>Reclassification of Francisella noatunensis subsp. orientalis Ottem et al. 2009 as Francisella orientalis sp. nov., Francisella noatunensis subsp. chilensis subsp. nov. and emended description of Francisella noatunensis.</title>
        <authorList>
            <person name="Ramirez-Paredes J.G."/>
            <person name="Larsson P."/>
            <person name="Thompson K.D."/>
            <person name="Penman D.J."/>
            <person name="Busse H.J."/>
            <person name="Ohrman C."/>
            <person name="Sjodin A."/>
            <person name="Soto E."/>
            <person name="Richards R.H."/>
            <person name="Adams A."/>
            <person name="Colquhoun D.J."/>
        </authorList>
    </citation>
    <scope>NUCLEOTIDE SEQUENCE</scope>
    <source>
        <strain evidence="9">LADL-07285A</strain>
    </source>
</reference>
<keyword evidence="9" id="KW-0645">Protease</keyword>
<dbReference type="FunFam" id="3.90.230.10:FF:000007">
    <property type="entry name" value="Xaa-Pro aminopeptidase P"/>
    <property type="match status" value="1"/>
</dbReference>
<dbReference type="SUPFAM" id="SSF53092">
    <property type="entry name" value="Creatinase/prolidase N-terminal domain"/>
    <property type="match status" value="1"/>
</dbReference>
<protein>
    <submittedName>
        <fullName evidence="8 9">Peptidase</fullName>
    </submittedName>
</protein>
<proteinExistence type="inferred from homology"/>
<dbReference type="Pfam" id="PF16189">
    <property type="entry name" value="Creatinase_N_2"/>
    <property type="match status" value="1"/>
</dbReference>
<dbReference type="PANTHER" id="PTHR43763:SF6">
    <property type="entry name" value="XAA-PRO AMINOPEPTIDASE 1"/>
    <property type="match status" value="1"/>
</dbReference>
<dbReference type="InterPro" id="IPR033740">
    <property type="entry name" value="Pept_M24B"/>
</dbReference>
<dbReference type="GO" id="GO:0070006">
    <property type="term" value="F:metalloaminopeptidase activity"/>
    <property type="evidence" value="ECO:0007669"/>
    <property type="project" value="InterPro"/>
</dbReference>
<evidence type="ECO:0000313" key="10">
    <source>
        <dbReference type="Proteomes" id="UP000035930"/>
    </source>
</evidence>
<dbReference type="EMBL" id="CP011923">
    <property type="protein sequence ID" value="AKN88845.1"/>
    <property type="molecule type" value="Genomic_DNA"/>
</dbReference>
<dbReference type="Pfam" id="PF01321">
    <property type="entry name" value="Creatinase_N"/>
    <property type="match status" value="1"/>
</dbReference>
<evidence type="ECO:0000256" key="2">
    <source>
        <dbReference type="ARBA" id="ARBA00022723"/>
    </source>
</evidence>
<feature type="domain" description="Peptidase M24 C-terminal" evidence="7">
    <location>
        <begin position="543"/>
        <end position="604"/>
    </location>
</feature>
<dbReference type="Gene3D" id="3.40.350.10">
    <property type="entry name" value="Creatinase/prolidase N-terminal domain"/>
    <property type="match status" value="2"/>
</dbReference>
<dbReference type="Proteomes" id="UP000774689">
    <property type="component" value="Unassembled WGS sequence"/>
</dbReference>
<keyword evidence="10" id="KW-1185">Reference proteome</keyword>
<evidence type="ECO:0000313" key="8">
    <source>
        <dbReference type="EMBL" id="AKN88845.1"/>
    </source>
</evidence>
<feature type="domain" description="Creatinase N-terminal" evidence="6">
    <location>
        <begin position="15"/>
        <end position="135"/>
    </location>
</feature>
<dbReference type="GO" id="GO:0046872">
    <property type="term" value="F:metal ion binding"/>
    <property type="evidence" value="ECO:0007669"/>
    <property type="project" value="UniProtKB-KW"/>
</dbReference>
<dbReference type="Proteomes" id="UP000035930">
    <property type="component" value="Chromosome"/>
</dbReference>
<dbReference type="SUPFAM" id="SSF55920">
    <property type="entry name" value="Creatinase/aminopeptidase"/>
    <property type="match status" value="1"/>
</dbReference>
<dbReference type="Gene3D" id="3.90.230.10">
    <property type="entry name" value="Creatinase/methionine aminopeptidase superfamily"/>
    <property type="match status" value="1"/>
</dbReference>
<evidence type="ECO:0000259" key="6">
    <source>
        <dbReference type="Pfam" id="PF01321"/>
    </source>
</evidence>
<dbReference type="Pfam" id="PF00557">
    <property type="entry name" value="Peptidase_M24"/>
    <property type="match status" value="1"/>
</dbReference>
<dbReference type="CDD" id="cd01085">
    <property type="entry name" value="APP"/>
    <property type="match status" value="1"/>
</dbReference>
<keyword evidence="2" id="KW-0479">Metal-binding</keyword>
<evidence type="ECO:0000259" key="7">
    <source>
        <dbReference type="Pfam" id="PF16188"/>
    </source>
</evidence>
<dbReference type="InterPro" id="IPR036005">
    <property type="entry name" value="Creatinase/aminopeptidase-like"/>
</dbReference>
<evidence type="ECO:0000256" key="4">
    <source>
        <dbReference type="ARBA" id="ARBA00023211"/>
    </source>
</evidence>
<evidence type="ECO:0000313" key="11">
    <source>
        <dbReference type="Proteomes" id="UP000774689"/>
    </source>
</evidence>
<sequence>MNLNISNGDKMSGKLQVLRRLIKEKGYDFYLVPSIDDHNNEYVPECWQYRSWISGFDGSAGDVLIGLDKAYLSTDGRYFTQAEYQLDKNEFVLLKQTAFSSKIEEWLEENLASKTLAIDPKKIGITRAENLLSIAKKVDGKIVFDNTNLVAQAQKELNQETAIPKENIFVHEIQYAGQTVDSKLRNLRTYLKSIKAECLIETSLDSIMWTLNIRGRDIKNTPLAVCYMVVTVESTFLYIDKDKVTDEIHTHFEQNNVIVLDYKEFFADLKKFAAKFVIDSNVVSYAVKLAIKENEHSKLIEDTSPIILSKALKNPIEINGSKDAHKKDAAAFISWWHWMENNYQGIDELDAMAKLREFRAKQKGYVEDSFLYIVGHAANGAIIHYSAKRDVNLKKIDDQAPLLCDSGGQYKEGTTDITRVLHFGRPSNEHRRYYTLVLKGHLGLGRSVFPKGTTGSHLDVLAREHLWHFCSDYAHGTGHGVGSFLGVHEGPQRINSASKVELMPGMILSNEPGAYFPCQFGIRIENLCYVKQRNQDSPTGHGPFYCFEDLTLVPYEYKLIETWMLTYTEKKTINNYYSRIRKEVLPLIGDQEVKDFLLFKTRHIK</sequence>
<gene>
    <name evidence="9" type="ORF">CHQ83_09205</name>
    <name evidence="8" type="ORF">FNO190_1159</name>
</gene>
<evidence type="ECO:0000259" key="5">
    <source>
        <dbReference type="Pfam" id="PF00557"/>
    </source>
</evidence>
<accession>A0AAP7FVJ7</accession>
<dbReference type="InterPro" id="IPR032416">
    <property type="entry name" value="Peptidase_M24_C"/>
</dbReference>
<evidence type="ECO:0000313" key="9">
    <source>
        <dbReference type="EMBL" id="NIY57315.1"/>
    </source>
</evidence>
<comment type="similarity">
    <text evidence="1">Belongs to the peptidase M24B family.</text>
</comment>
<dbReference type="InterPro" id="IPR029149">
    <property type="entry name" value="Creatin/AminoP/Spt16_N"/>
</dbReference>
<dbReference type="Pfam" id="PF16188">
    <property type="entry name" value="Peptidase_M24_C"/>
    <property type="match status" value="1"/>
</dbReference>
<keyword evidence="4" id="KW-0464">Manganese</keyword>
<dbReference type="AlphaFoldDB" id="A0AAP7FVJ7"/>
<evidence type="ECO:0000256" key="3">
    <source>
        <dbReference type="ARBA" id="ARBA00022801"/>
    </source>
</evidence>
<name>A0AAP7FVJ7_9GAMM</name>
<reference evidence="8" key="2">
    <citation type="submission" date="2017-08" db="EMBL/GenBank/DDBJ databases">
        <title>Complete Genome Sequence of Francisella noatunensis subsp. orientalis strain FNO190.</title>
        <authorList>
            <person name="Pereira F.L."/>
            <person name="Goncalves L.A."/>
            <person name="Guilherme T.C."/>
            <person name="Soares S.C."/>
            <person name="Dorella F.A."/>
            <person name="Carvalho A.F."/>
            <person name="Leibowitz M.P."/>
            <person name="Leal C.A.G."/>
            <person name="Azevedo V.A.C."/>
            <person name="Figueiredo H.C.P."/>
        </authorList>
    </citation>
    <scope>NUCLEOTIDE SEQUENCE</scope>
    <source>
        <strain evidence="8">FNO190</strain>
    </source>
</reference>
<dbReference type="InterPro" id="IPR000587">
    <property type="entry name" value="Creatinase_N"/>
</dbReference>
<reference evidence="10" key="1">
    <citation type="submission" date="2015-02" db="EMBL/GenBank/DDBJ databases">
        <title>Complete genome sequence of Francisella noatunensis subsp. orientalis FNO190 isolated from farm-raised Nile tilapia in Brazil.</title>
        <authorList>
            <person name="Figueiredo H.C.P."/>
            <person name="Leal C.A.G."/>
            <person name="Pereira F.L."/>
            <person name="Soares S.C."/>
            <person name="Goncalves L.A."/>
            <person name="Dorella F.A."/>
            <person name="Carvalho A.F."/>
            <person name="Azevedo V.A.C."/>
        </authorList>
    </citation>
    <scope>NUCLEOTIDE SEQUENCE [LARGE SCALE GENOMIC DNA]</scope>
    <source>
        <strain evidence="10">FNO190</strain>
    </source>
</reference>
<evidence type="ECO:0000256" key="1">
    <source>
        <dbReference type="ARBA" id="ARBA00008766"/>
    </source>
</evidence>
<keyword evidence="9" id="KW-0031">Aminopeptidase</keyword>
<organism evidence="9 11">
    <name type="scientific">Francisella orientalis</name>
    <dbReference type="NCBI Taxonomy" id="299583"/>
    <lineage>
        <taxon>Bacteria</taxon>
        <taxon>Pseudomonadati</taxon>
        <taxon>Pseudomonadota</taxon>
        <taxon>Gammaproteobacteria</taxon>
        <taxon>Thiotrichales</taxon>
        <taxon>Francisellaceae</taxon>
        <taxon>Francisella</taxon>
    </lineage>
</organism>